<dbReference type="AlphaFoldDB" id="A0AAD8FEF2"/>
<evidence type="ECO:0000313" key="1">
    <source>
        <dbReference type="EMBL" id="KAK0060184.1"/>
    </source>
</evidence>
<feature type="non-terminal residue" evidence="1">
    <location>
        <position position="57"/>
    </location>
</feature>
<keyword evidence="2" id="KW-1185">Reference proteome</keyword>
<dbReference type="EMBL" id="JASAOG010000037">
    <property type="protein sequence ID" value="KAK0060184.1"/>
    <property type="molecule type" value="Genomic_DNA"/>
</dbReference>
<protein>
    <submittedName>
        <fullName evidence="1">Uncharacterized protein</fullName>
    </submittedName>
</protein>
<sequence>MDLRPKSAVTAIYVNTGLFAGSDYSSCTYYESVALQPGRQGVHCALSPGQQWPELAL</sequence>
<dbReference type="Proteomes" id="UP001233172">
    <property type="component" value="Unassembled WGS sequence"/>
</dbReference>
<organism evidence="1 2">
    <name type="scientific">Biomphalaria pfeifferi</name>
    <name type="common">Bloodfluke planorb</name>
    <name type="synonym">Freshwater snail</name>
    <dbReference type="NCBI Taxonomy" id="112525"/>
    <lineage>
        <taxon>Eukaryota</taxon>
        <taxon>Metazoa</taxon>
        <taxon>Spiralia</taxon>
        <taxon>Lophotrochozoa</taxon>
        <taxon>Mollusca</taxon>
        <taxon>Gastropoda</taxon>
        <taxon>Heterobranchia</taxon>
        <taxon>Euthyneura</taxon>
        <taxon>Panpulmonata</taxon>
        <taxon>Hygrophila</taxon>
        <taxon>Lymnaeoidea</taxon>
        <taxon>Planorbidae</taxon>
        <taxon>Biomphalaria</taxon>
    </lineage>
</organism>
<gene>
    <name evidence="1" type="ORF">Bpfe_010371</name>
</gene>
<evidence type="ECO:0000313" key="2">
    <source>
        <dbReference type="Proteomes" id="UP001233172"/>
    </source>
</evidence>
<name>A0AAD8FEF2_BIOPF</name>
<reference evidence="1" key="2">
    <citation type="submission" date="2023-04" db="EMBL/GenBank/DDBJ databases">
        <authorList>
            <person name="Bu L."/>
            <person name="Lu L."/>
            <person name="Laidemitt M.R."/>
            <person name="Zhang S.M."/>
            <person name="Mutuku M."/>
            <person name="Mkoji G."/>
            <person name="Steinauer M."/>
            <person name="Loker E.S."/>
        </authorList>
    </citation>
    <scope>NUCLEOTIDE SEQUENCE</scope>
    <source>
        <strain evidence="1">KasaAsao</strain>
        <tissue evidence="1">Whole Snail</tissue>
    </source>
</reference>
<comment type="caution">
    <text evidence="1">The sequence shown here is derived from an EMBL/GenBank/DDBJ whole genome shotgun (WGS) entry which is preliminary data.</text>
</comment>
<accession>A0AAD8FEF2</accession>
<reference evidence="1" key="1">
    <citation type="journal article" date="2023" name="PLoS Negl. Trop. Dis.">
        <title>A genome sequence for Biomphalaria pfeifferi, the major vector snail for the human-infecting parasite Schistosoma mansoni.</title>
        <authorList>
            <person name="Bu L."/>
            <person name="Lu L."/>
            <person name="Laidemitt M.R."/>
            <person name="Zhang S.M."/>
            <person name="Mutuku M."/>
            <person name="Mkoji G."/>
            <person name="Steinauer M."/>
            <person name="Loker E.S."/>
        </authorList>
    </citation>
    <scope>NUCLEOTIDE SEQUENCE</scope>
    <source>
        <strain evidence="1">KasaAsao</strain>
    </source>
</reference>
<proteinExistence type="predicted"/>